<name>A0ABV4QVD1_9ACTN</name>
<evidence type="ECO:0000313" key="2">
    <source>
        <dbReference type="Proteomes" id="UP001569904"/>
    </source>
</evidence>
<dbReference type="EMBL" id="JAXCEH010000004">
    <property type="protein sequence ID" value="MFA1554013.1"/>
    <property type="molecule type" value="Genomic_DNA"/>
</dbReference>
<accession>A0ABV4QVD1</accession>
<sequence>MISLFFSGVGVEENRRSIAAWSGIVAAIITSLIGFKELTGVNLLKEILGKPTPTSAAAPPAVEARPPGGRSPKFRTVSIEFRGPCDKYSGCNVGGTFRNYGGDGGSAVIFYVKSSHLKWLLAQCSATLPHTEHLETATVECNANNGHLYNYMTNYTSGIRLQAWVDNP</sequence>
<evidence type="ECO:0000313" key="1">
    <source>
        <dbReference type="EMBL" id="MFA1554013.1"/>
    </source>
</evidence>
<dbReference type="Proteomes" id="UP001569904">
    <property type="component" value="Unassembled WGS sequence"/>
</dbReference>
<proteinExistence type="predicted"/>
<protein>
    <recommendedName>
        <fullName evidence="3">SRCR domain-containing protein</fullName>
    </recommendedName>
</protein>
<comment type="caution">
    <text evidence="1">The sequence shown here is derived from an EMBL/GenBank/DDBJ whole genome shotgun (WGS) entry which is preliminary data.</text>
</comment>
<gene>
    <name evidence="1" type="ORF">SM436_09965</name>
</gene>
<evidence type="ECO:0008006" key="3">
    <source>
        <dbReference type="Google" id="ProtNLM"/>
    </source>
</evidence>
<dbReference type="RefSeq" id="WP_371940398.1">
    <property type="nucleotide sequence ID" value="NZ_JAXCEH010000004.1"/>
</dbReference>
<organism evidence="1 2">
    <name type="scientific">Actinomadura chokoriensis</name>
    <dbReference type="NCBI Taxonomy" id="454156"/>
    <lineage>
        <taxon>Bacteria</taxon>
        <taxon>Bacillati</taxon>
        <taxon>Actinomycetota</taxon>
        <taxon>Actinomycetes</taxon>
        <taxon>Streptosporangiales</taxon>
        <taxon>Thermomonosporaceae</taxon>
        <taxon>Actinomadura</taxon>
    </lineage>
</organism>
<reference evidence="1 2" key="1">
    <citation type="submission" date="2023-11" db="EMBL/GenBank/DDBJ databases">
        <title>Actinomadura monticuli sp. nov., isolated from volcanic ash.</title>
        <authorList>
            <person name="Lee S.D."/>
            <person name="Yang H."/>
            <person name="Kim I.S."/>
        </authorList>
    </citation>
    <scope>NUCLEOTIDE SEQUENCE [LARGE SCALE GENOMIC DNA]</scope>
    <source>
        <strain evidence="1 2">DSM 45346</strain>
    </source>
</reference>
<keyword evidence="2" id="KW-1185">Reference proteome</keyword>